<reference evidence="8" key="1">
    <citation type="journal article" date="2020" name="mSystems">
        <title>Genome- and Community-Level Interaction Insights into Carbon Utilization and Element Cycling Functions of Hydrothermarchaeota in Hydrothermal Sediment.</title>
        <authorList>
            <person name="Zhou Z."/>
            <person name="Liu Y."/>
            <person name="Xu W."/>
            <person name="Pan J."/>
            <person name="Luo Z.H."/>
            <person name="Li M."/>
        </authorList>
    </citation>
    <scope>NUCLEOTIDE SEQUENCE [LARGE SCALE GENOMIC DNA]</scope>
    <source>
        <strain evidence="8">SpSt-754</strain>
    </source>
</reference>
<evidence type="ECO:0000256" key="5">
    <source>
        <dbReference type="ARBA" id="ARBA00022975"/>
    </source>
</evidence>
<dbReference type="GO" id="GO:0044205">
    <property type="term" value="P:'de novo' UMP biosynthetic process"/>
    <property type="evidence" value="ECO:0007669"/>
    <property type="project" value="UniProtKB-UniRule"/>
</dbReference>
<dbReference type="GO" id="GO:0005737">
    <property type="term" value="C:cytoplasm"/>
    <property type="evidence" value="ECO:0007669"/>
    <property type="project" value="TreeGrafter"/>
</dbReference>
<feature type="binding site" evidence="6">
    <location>
        <position position="180"/>
    </location>
    <ligand>
        <name>Zn(2+)</name>
        <dbReference type="ChEBI" id="CHEBI:29105"/>
        <label>2</label>
    </ligand>
</feature>
<dbReference type="GO" id="GO:0006145">
    <property type="term" value="P:purine nucleobase catabolic process"/>
    <property type="evidence" value="ECO:0007669"/>
    <property type="project" value="TreeGrafter"/>
</dbReference>
<gene>
    <name evidence="6" type="primary">pyrC</name>
    <name evidence="8" type="ORF">ENV38_05220</name>
</gene>
<name>A0A7V3KP52_UNCW3</name>
<feature type="binding site" evidence="6">
    <location>
        <position position="153"/>
    </location>
    <ligand>
        <name>Zn(2+)</name>
        <dbReference type="ChEBI" id="CHEBI:29105"/>
        <label>1</label>
    </ligand>
</feature>
<dbReference type="InterPro" id="IPR032466">
    <property type="entry name" value="Metal_Hydrolase"/>
</dbReference>
<dbReference type="AlphaFoldDB" id="A0A7V3KP52"/>
<evidence type="ECO:0000256" key="2">
    <source>
        <dbReference type="ARBA" id="ARBA00010286"/>
    </source>
</evidence>
<dbReference type="GO" id="GO:0008270">
    <property type="term" value="F:zinc ion binding"/>
    <property type="evidence" value="ECO:0007669"/>
    <property type="project" value="UniProtKB-UniRule"/>
</dbReference>
<feature type="binding site" evidence="6">
    <location>
        <position position="233"/>
    </location>
    <ligand>
        <name>Zn(2+)</name>
        <dbReference type="ChEBI" id="CHEBI:29105"/>
        <label>2</label>
    </ligand>
</feature>
<feature type="binding site" evidence="6">
    <location>
        <position position="63"/>
    </location>
    <ligand>
        <name>Zn(2+)</name>
        <dbReference type="ChEBI" id="CHEBI:29105"/>
        <label>1</label>
    </ligand>
</feature>
<feature type="binding site" evidence="6">
    <location>
        <position position="310"/>
    </location>
    <ligand>
        <name>substrate</name>
    </ligand>
</feature>
<keyword evidence="5 6" id="KW-0665">Pyrimidine biosynthesis</keyword>
<comment type="cofactor">
    <cofactor evidence="6">
        <name>Zn(2+)</name>
        <dbReference type="ChEBI" id="CHEBI:29105"/>
    </cofactor>
    <text evidence="6">Binds 2 Zn(2+) ions per subunit.</text>
</comment>
<feature type="active site" evidence="6">
    <location>
        <position position="306"/>
    </location>
</feature>
<feature type="binding site" evidence="6">
    <location>
        <position position="95"/>
    </location>
    <ligand>
        <name>substrate</name>
    </ligand>
</feature>
<dbReference type="Gene3D" id="2.30.40.10">
    <property type="entry name" value="Urease, subunit C, domain 1"/>
    <property type="match status" value="1"/>
</dbReference>
<organism evidence="8">
    <name type="scientific">candidate division WOR-3 bacterium</name>
    <dbReference type="NCBI Taxonomy" id="2052148"/>
    <lineage>
        <taxon>Bacteria</taxon>
        <taxon>Bacteria division WOR-3</taxon>
    </lineage>
</organism>
<dbReference type="InterPro" id="IPR024403">
    <property type="entry name" value="DHOase_cat"/>
</dbReference>
<feature type="binding site" evidence="6">
    <location>
        <position position="61"/>
    </location>
    <ligand>
        <name>Zn(2+)</name>
        <dbReference type="ChEBI" id="CHEBI:29105"/>
        <label>1</label>
    </ligand>
</feature>
<evidence type="ECO:0000256" key="4">
    <source>
        <dbReference type="ARBA" id="ARBA00022801"/>
    </source>
</evidence>
<accession>A0A7V3KP52</accession>
<proteinExistence type="inferred from homology"/>
<dbReference type="GO" id="GO:0004151">
    <property type="term" value="F:dihydroorotase activity"/>
    <property type="evidence" value="ECO:0007669"/>
    <property type="project" value="UniProtKB-UniRule"/>
</dbReference>
<dbReference type="EMBL" id="DTGD01000196">
    <property type="protein sequence ID" value="HGB36286.1"/>
    <property type="molecule type" value="Genomic_DNA"/>
</dbReference>
<evidence type="ECO:0000256" key="3">
    <source>
        <dbReference type="ARBA" id="ARBA00022723"/>
    </source>
</evidence>
<dbReference type="InterPro" id="IPR002195">
    <property type="entry name" value="Dihydroorotase_CS"/>
</dbReference>
<comment type="pathway">
    <text evidence="6">Pyrimidine metabolism; UMP biosynthesis via de novo pathway; (S)-dihydroorotate from bicarbonate: step 3/3.</text>
</comment>
<dbReference type="PANTHER" id="PTHR43668:SF2">
    <property type="entry name" value="ALLANTOINASE"/>
    <property type="match status" value="1"/>
</dbReference>
<dbReference type="EC" id="3.5.2.3" evidence="6"/>
<dbReference type="SUPFAM" id="SSF51338">
    <property type="entry name" value="Composite domain of metallo-dependent hydrolases"/>
    <property type="match status" value="1"/>
</dbReference>
<dbReference type="GO" id="GO:0004038">
    <property type="term" value="F:allantoinase activity"/>
    <property type="evidence" value="ECO:0007669"/>
    <property type="project" value="TreeGrafter"/>
</dbReference>
<dbReference type="CDD" id="cd01317">
    <property type="entry name" value="DHOase_IIa"/>
    <property type="match status" value="1"/>
</dbReference>
<feature type="binding site" evidence="6">
    <location>
        <position position="306"/>
    </location>
    <ligand>
        <name>Zn(2+)</name>
        <dbReference type="ChEBI" id="CHEBI:29105"/>
        <label>1</label>
    </ligand>
</feature>
<evidence type="ECO:0000313" key="8">
    <source>
        <dbReference type="EMBL" id="HGB36286.1"/>
    </source>
</evidence>
<feature type="binding site" evidence="6">
    <location>
        <position position="153"/>
    </location>
    <ligand>
        <name>Zn(2+)</name>
        <dbReference type="ChEBI" id="CHEBI:29105"/>
        <label>2</label>
    </ligand>
</feature>
<dbReference type="PROSITE" id="PS00483">
    <property type="entry name" value="DIHYDROOROTASE_2"/>
    <property type="match status" value="1"/>
</dbReference>
<protein>
    <recommendedName>
        <fullName evidence="6">Dihydroorotase</fullName>
        <shortName evidence="6">DHOase</shortName>
        <ecNumber evidence="6">3.5.2.3</ecNumber>
    </recommendedName>
</protein>
<comment type="catalytic activity">
    <reaction evidence="6">
        <text>(S)-dihydroorotate + H2O = N-carbamoyl-L-aspartate + H(+)</text>
        <dbReference type="Rhea" id="RHEA:24296"/>
        <dbReference type="ChEBI" id="CHEBI:15377"/>
        <dbReference type="ChEBI" id="CHEBI:15378"/>
        <dbReference type="ChEBI" id="CHEBI:30864"/>
        <dbReference type="ChEBI" id="CHEBI:32814"/>
        <dbReference type="EC" id="3.5.2.3"/>
    </reaction>
</comment>
<dbReference type="InterPro" id="IPR004722">
    <property type="entry name" value="DHOase"/>
</dbReference>
<dbReference type="PANTHER" id="PTHR43668">
    <property type="entry name" value="ALLANTOINASE"/>
    <property type="match status" value="1"/>
</dbReference>
<dbReference type="HAMAP" id="MF_00220_B">
    <property type="entry name" value="PyrC_classI_B"/>
    <property type="match status" value="1"/>
</dbReference>
<feature type="domain" description="Dihydroorotase catalytic" evidence="7">
    <location>
        <begin position="52"/>
        <end position="239"/>
    </location>
</feature>
<feature type="binding site" evidence="6">
    <location>
        <begin position="324"/>
        <end position="325"/>
    </location>
    <ligand>
        <name>substrate</name>
    </ligand>
</feature>
<comment type="function">
    <text evidence="1 6">Catalyzes the reversible cyclization of carbamoyl aspartate to dihydroorotate.</text>
</comment>
<feature type="binding site" evidence="6">
    <location>
        <begin position="63"/>
        <end position="65"/>
    </location>
    <ligand>
        <name>substrate</name>
    </ligand>
</feature>
<evidence type="ECO:0000256" key="6">
    <source>
        <dbReference type="HAMAP-Rule" id="MF_00220"/>
    </source>
</evidence>
<dbReference type="UniPathway" id="UPA00070">
    <property type="reaction ID" value="UER00117"/>
</dbReference>
<dbReference type="Pfam" id="PF12890">
    <property type="entry name" value="DHOase"/>
    <property type="match status" value="1"/>
</dbReference>
<evidence type="ECO:0000256" key="1">
    <source>
        <dbReference type="ARBA" id="ARBA00002368"/>
    </source>
</evidence>
<comment type="similarity">
    <text evidence="2 6">Belongs to the metallo-dependent hydrolases superfamily. DHOase family. Class I DHOase subfamily.</text>
</comment>
<dbReference type="InterPro" id="IPR011059">
    <property type="entry name" value="Metal-dep_hydrolase_composite"/>
</dbReference>
<dbReference type="InterPro" id="IPR050138">
    <property type="entry name" value="DHOase/Allantoinase_Hydrolase"/>
</dbReference>
<dbReference type="SUPFAM" id="SSF51556">
    <property type="entry name" value="Metallo-dependent hydrolases"/>
    <property type="match status" value="1"/>
</dbReference>
<feature type="binding site" evidence="6">
    <location>
        <position position="279"/>
    </location>
    <ligand>
        <name>substrate</name>
    </ligand>
</feature>
<comment type="caution">
    <text evidence="8">The sequence shown here is derived from an EMBL/GenBank/DDBJ whole genome shotgun (WGS) entry which is preliminary data.</text>
</comment>
<keyword evidence="3 6" id="KW-0479">Metal-binding</keyword>
<sequence length="425" mass="47112">MNRKLFKGGTVVDVLRRKVSKADILVEEGFILAVEPSIEASDAEVINCDGLFIVPGLIDMHAHLREPGEEHKEDIGTGTSAAIHGGYVAVVSMPNTNPPCDNRSVVEYILRRSKEEDKAEVLPCGTITKGRKGLELAELSDMHEGGAVAFSDDGSWVQHSGVMRRALEYTKFFNGLIISHAEDSTLTHMGLANESALTIKLGLRGMPVAAETIAIFRDIELARLTGGRLHIAHVSSKDSIELIKRAKEADIKVTAEVTPHHLLFDETKLVDYDSNYKVNPPLRSAEDREALLDALKEGIIDVIATDHAPHADFEKMDEFNAAPFGMIWLDFAFPVLYQSLVTSGKLDLIKLVESMSLKPAKILGLEKLGAIEKGYRASFFAFNPETEVKIDREFIKSRAYNTPLYNFKVKGKIEWTLKDGKIYRH</sequence>
<keyword evidence="4 6" id="KW-0378">Hydrolase</keyword>
<dbReference type="Gene3D" id="3.20.20.140">
    <property type="entry name" value="Metal-dependent hydrolases"/>
    <property type="match status" value="1"/>
</dbReference>
<evidence type="ECO:0000259" key="7">
    <source>
        <dbReference type="Pfam" id="PF12890"/>
    </source>
</evidence>
<dbReference type="NCBIfam" id="TIGR00857">
    <property type="entry name" value="pyrC_multi"/>
    <property type="match status" value="1"/>
</dbReference>
<dbReference type="PROSITE" id="PS00482">
    <property type="entry name" value="DIHYDROOROTASE_1"/>
    <property type="match status" value="1"/>
</dbReference>
<keyword evidence="6" id="KW-0862">Zinc</keyword>